<keyword evidence="3" id="KW-0611">Plant defense</keyword>
<reference evidence="7 9" key="2">
    <citation type="journal article" date="2014" name="BMC Genomics">
        <title>An improved genome release (version Mt4.0) for the model legume Medicago truncatula.</title>
        <authorList>
            <person name="Tang H."/>
            <person name="Krishnakumar V."/>
            <person name="Bidwell S."/>
            <person name="Rosen B."/>
            <person name="Chan A."/>
            <person name="Zhou S."/>
            <person name="Gentzbittel L."/>
            <person name="Childs K.L."/>
            <person name="Yandell M."/>
            <person name="Gundlach H."/>
            <person name="Mayer K.F."/>
            <person name="Schwartz D.C."/>
            <person name="Town C.D."/>
        </authorList>
    </citation>
    <scope>GENOME REANNOTATION</scope>
    <source>
        <strain evidence="8 9">cv. Jemalong A17</strain>
    </source>
</reference>
<dbReference type="AlphaFoldDB" id="G7KM59"/>
<organism evidence="7 9">
    <name type="scientific">Medicago truncatula</name>
    <name type="common">Barrel medic</name>
    <name type="synonym">Medicago tribuloides</name>
    <dbReference type="NCBI Taxonomy" id="3880"/>
    <lineage>
        <taxon>Eukaryota</taxon>
        <taxon>Viridiplantae</taxon>
        <taxon>Streptophyta</taxon>
        <taxon>Embryophyta</taxon>
        <taxon>Tracheophyta</taxon>
        <taxon>Spermatophyta</taxon>
        <taxon>Magnoliopsida</taxon>
        <taxon>eudicotyledons</taxon>
        <taxon>Gunneridae</taxon>
        <taxon>Pentapetalae</taxon>
        <taxon>rosids</taxon>
        <taxon>fabids</taxon>
        <taxon>Fabales</taxon>
        <taxon>Fabaceae</taxon>
        <taxon>Papilionoideae</taxon>
        <taxon>50 kb inversion clade</taxon>
        <taxon>NPAAA clade</taxon>
        <taxon>Hologalegina</taxon>
        <taxon>IRL clade</taxon>
        <taxon>Trifolieae</taxon>
        <taxon>Medicago</taxon>
    </lineage>
</organism>
<evidence type="ECO:0000259" key="4">
    <source>
        <dbReference type="Pfam" id="PF18052"/>
    </source>
</evidence>
<dbReference type="Pfam" id="PF23559">
    <property type="entry name" value="WHD_DRP"/>
    <property type="match status" value="1"/>
</dbReference>
<dbReference type="Proteomes" id="UP000002051">
    <property type="component" value="Chromosome 6"/>
</dbReference>
<dbReference type="PANTHER" id="PTHR23155:SF1205">
    <property type="entry name" value="DISEASE RESISTANCE PROTEIN RPM1"/>
    <property type="match status" value="1"/>
</dbReference>
<dbReference type="EMBL" id="CM001222">
    <property type="protein sequence ID" value="AES76580.1"/>
    <property type="molecule type" value="Genomic_DNA"/>
</dbReference>
<evidence type="ECO:0000313" key="9">
    <source>
        <dbReference type="Proteomes" id="UP000002051"/>
    </source>
</evidence>
<evidence type="ECO:0000256" key="2">
    <source>
        <dbReference type="ARBA" id="ARBA00022741"/>
    </source>
</evidence>
<dbReference type="eggNOG" id="KOG4658">
    <property type="taxonomic scope" value="Eukaryota"/>
</dbReference>
<dbReference type="Pfam" id="PF25019">
    <property type="entry name" value="LRR_R13L1-DRL21"/>
    <property type="match status" value="1"/>
</dbReference>
<accession>G7KM59</accession>
<evidence type="ECO:0000313" key="8">
    <source>
        <dbReference type="EnsemblPlants" id="AES76580"/>
    </source>
</evidence>
<dbReference type="InterPro" id="IPR044974">
    <property type="entry name" value="Disease_R_plants"/>
</dbReference>
<proteinExistence type="predicted"/>
<evidence type="ECO:0000256" key="3">
    <source>
        <dbReference type="ARBA" id="ARBA00022821"/>
    </source>
</evidence>
<keyword evidence="2" id="KW-0547">Nucleotide-binding</keyword>
<feature type="domain" description="R13L1/DRL21-like LRR repeat region" evidence="6">
    <location>
        <begin position="266"/>
        <end position="347"/>
    </location>
</feature>
<feature type="domain" description="Disease resistance N-terminal" evidence="4">
    <location>
        <begin position="5"/>
        <end position="35"/>
    </location>
</feature>
<protein>
    <submittedName>
        <fullName evidence="7">NB-ARC domain disease resistance protein</fullName>
    </submittedName>
</protein>
<dbReference type="Gene3D" id="1.10.10.10">
    <property type="entry name" value="Winged helix-like DNA-binding domain superfamily/Winged helix DNA-binding domain"/>
    <property type="match status" value="1"/>
</dbReference>
<name>G7KM59_MEDTR</name>
<dbReference type="InterPro" id="IPR036388">
    <property type="entry name" value="WH-like_DNA-bd_sf"/>
</dbReference>
<dbReference type="EnsemblPlants" id="AES76580">
    <property type="protein sequence ID" value="AES76580"/>
    <property type="gene ID" value="MTR_6g081940"/>
</dbReference>
<feature type="domain" description="Disease resistance protein winged helix" evidence="5">
    <location>
        <begin position="121"/>
        <end position="170"/>
    </location>
</feature>
<evidence type="ECO:0000259" key="5">
    <source>
        <dbReference type="Pfam" id="PF23559"/>
    </source>
</evidence>
<reference evidence="8" key="3">
    <citation type="submission" date="2015-04" db="UniProtKB">
        <authorList>
            <consortium name="EnsemblPlants"/>
        </authorList>
    </citation>
    <scope>IDENTIFICATION</scope>
    <source>
        <strain evidence="8">cv. Jemalong A17</strain>
    </source>
</reference>
<sequence length="358" mass="40772">MGPTALKSWLIELRNVAYDADDLLDKFSLNHMHCKYLAQVVDFTIRGDKLGLLFNKEVFIHGEVCDEKFVPIGKEIVKKCALEKRLYVQESELWNGILAALRLSYTHFPSHLKGCLAYCSIFPKNYVIKKKNLIFMWIAQGLIQSAEGGKPLEDIGEEYFKELMWIFFLRLHNLVRDLLQLVSGNESVILESSSLPRYLSKIRHTSVVSDFGAHVIPENFGVKRLQESVSSLISLRLTHMPEHIGRMLKLQTLLMFIAGTHTSKSLAQLQRLQLKEDLHIKQMEHVKHATEAKLANLRGKPLLHSLSLSLKHYDEFCELSSKVVLECIEPPQSLKSLCIEGYPGFAFQNGSVQVNSLI</sequence>
<gene>
    <name evidence="7" type="ordered locus">MTR_6g081940</name>
</gene>
<evidence type="ECO:0000256" key="1">
    <source>
        <dbReference type="ARBA" id="ARBA00022737"/>
    </source>
</evidence>
<dbReference type="PANTHER" id="PTHR23155">
    <property type="entry name" value="DISEASE RESISTANCE PROTEIN RP"/>
    <property type="match status" value="1"/>
</dbReference>
<dbReference type="Pfam" id="PF18052">
    <property type="entry name" value="Rx_N"/>
    <property type="match status" value="1"/>
</dbReference>
<dbReference type="GO" id="GO:0000166">
    <property type="term" value="F:nucleotide binding"/>
    <property type="evidence" value="ECO:0007669"/>
    <property type="project" value="UniProtKB-KW"/>
</dbReference>
<keyword evidence="9" id="KW-1185">Reference proteome</keyword>
<dbReference type="InterPro" id="IPR058922">
    <property type="entry name" value="WHD_DRP"/>
</dbReference>
<keyword evidence="1" id="KW-0677">Repeat</keyword>
<evidence type="ECO:0000259" key="6">
    <source>
        <dbReference type="Pfam" id="PF25019"/>
    </source>
</evidence>
<reference evidence="7 9" key="1">
    <citation type="journal article" date="2011" name="Nature">
        <title>The Medicago genome provides insight into the evolution of rhizobial symbioses.</title>
        <authorList>
            <person name="Young N.D."/>
            <person name="Debelle F."/>
            <person name="Oldroyd G.E."/>
            <person name="Geurts R."/>
            <person name="Cannon S.B."/>
            <person name="Udvardi M.K."/>
            <person name="Benedito V.A."/>
            <person name="Mayer K.F."/>
            <person name="Gouzy J."/>
            <person name="Schoof H."/>
            <person name="Van de Peer Y."/>
            <person name="Proost S."/>
            <person name="Cook D.R."/>
            <person name="Meyers B.C."/>
            <person name="Spannagl M."/>
            <person name="Cheung F."/>
            <person name="De Mita S."/>
            <person name="Krishnakumar V."/>
            <person name="Gundlach H."/>
            <person name="Zhou S."/>
            <person name="Mudge J."/>
            <person name="Bharti A.K."/>
            <person name="Murray J.D."/>
            <person name="Naoumkina M.A."/>
            <person name="Rosen B."/>
            <person name="Silverstein K.A."/>
            <person name="Tang H."/>
            <person name="Rombauts S."/>
            <person name="Zhao P.X."/>
            <person name="Zhou P."/>
            <person name="Barbe V."/>
            <person name="Bardou P."/>
            <person name="Bechner M."/>
            <person name="Bellec A."/>
            <person name="Berger A."/>
            <person name="Berges H."/>
            <person name="Bidwell S."/>
            <person name="Bisseling T."/>
            <person name="Choisne N."/>
            <person name="Couloux A."/>
            <person name="Denny R."/>
            <person name="Deshpande S."/>
            <person name="Dai X."/>
            <person name="Doyle J.J."/>
            <person name="Dudez A.M."/>
            <person name="Farmer A.D."/>
            <person name="Fouteau S."/>
            <person name="Franken C."/>
            <person name="Gibelin C."/>
            <person name="Gish J."/>
            <person name="Goldstein S."/>
            <person name="Gonzalez A.J."/>
            <person name="Green P.J."/>
            <person name="Hallab A."/>
            <person name="Hartog M."/>
            <person name="Hua A."/>
            <person name="Humphray S.J."/>
            <person name="Jeong D.H."/>
            <person name="Jing Y."/>
            <person name="Jocker A."/>
            <person name="Kenton S.M."/>
            <person name="Kim D.J."/>
            <person name="Klee K."/>
            <person name="Lai H."/>
            <person name="Lang C."/>
            <person name="Lin S."/>
            <person name="Macmil S.L."/>
            <person name="Magdelenat G."/>
            <person name="Matthews L."/>
            <person name="McCorrison J."/>
            <person name="Monaghan E.L."/>
            <person name="Mun J.H."/>
            <person name="Najar F.Z."/>
            <person name="Nicholson C."/>
            <person name="Noirot C."/>
            <person name="O'Bleness M."/>
            <person name="Paule C.R."/>
            <person name="Poulain J."/>
            <person name="Prion F."/>
            <person name="Qin B."/>
            <person name="Qu C."/>
            <person name="Retzel E.F."/>
            <person name="Riddle C."/>
            <person name="Sallet E."/>
            <person name="Samain S."/>
            <person name="Samson N."/>
            <person name="Sanders I."/>
            <person name="Saurat O."/>
            <person name="Scarpelli C."/>
            <person name="Schiex T."/>
            <person name="Segurens B."/>
            <person name="Severin A.J."/>
            <person name="Sherrier D.J."/>
            <person name="Shi R."/>
            <person name="Sims S."/>
            <person name="Singer S.R."/>
            <person name="Sinharoy S."/>
            <person name="Sterck L."/>
            <person name="Viollet A."/>
            <person name="Wang B.B."/>
            <person name="Wang K."/>
            <person name="Wang M."/>
            <person name="Wang X."/>
            <person name="Warfsmann J."/>
            <person name="Weissenbach J."/>
            <person name="White D.D."/>
            <person name="White J.D."/>
            <person name="Wiley G.B."/>
            <person name="Wincker P."/>
            <person name="Xing Y."/>
            <person name="Yang L."/>
            <person name="Yao Z."/>
            <person name="Ying F."/>
            <person name="Zhai J."/>
            <person name="Zhou L."/>
            <person name="Zuber A."/>
            <person name="Denarie J."/>
            <person name="Dixon R.A."/>
            <person name="May G.D."/>
            <person name="Schwartz D.C."/>
            <person name="Rogers J."/>
            <person name="Quetier F."/>
            <person name="Town C.D."/>
            <person name="Roe B.A."/>
        </authorList>
    </citation>
    <scope>NUCLEOTIDE SEQUENCE [LARGE SCALE GENOMIC DNA]</scope>
    <source>
        <strain evidence="7">A17</strain>
        <strain evidence="8 9">cv. Jemalong A17</strain>
    </source>
</reference>
<dbReference type="HOGENOM" id="CLU_774716_0_0_1"/>
<dbReference type="InterPro" id="IPR056789">
    <property type="entry name" value="LRR_R13L1-DRL21"/>
</dbReference>
<dbReference type="OMA" id="LECIEPP"/>
<evidence type="ECO:0000313" key="7">
    <source>
        <dbReference type="EMBL" id="AES76580.1"/>
    </source>
</evidence>
<dbReference type="InterPro" id="IPR041118">
    <property type="entry name" value="Rx_N"/>
</dbReference>
<dbReference type="GO" id="GO:0006952">
    <property type="term" value="P:defense response"/>
    <property type="evidence" value="ECO:0007669"/>
    <property type="project" value="UniProtKB-KW"/>
</dbReference>
<dbReference type="PaxDb" id="3880-AES76580"/>
<dbReference type="STRING" id="3880.G7KM59"/>